<dbReference type="Proteomes" id="UP000076738">
    <property type="component" value="Unassembled WGS sequence"/>
</dbReference>
<sequence length="85" mass="9232">MPEQRWTSNWIVSTFKSCGFSRATPGQDTRSTLHIPGRPSSSPSGGENKSSADVYFFAITPFLILSCTMVGETPGKTLAYAMPKN</sequence>
<protein>
    <submittedName>
        <fullName evidence="2">Uncharacterized protein</fullName>
    </submittedName>
</protein>
<feature type="compositionally biased region" description="Low complexity" evidence="1">
    <location>
        <begin position="36"/>
        <end position="46"/>
    </location>
</feature>
<reference evidence="2 3" key="1">
    <citation type="journal article" date="2016" name="Mol. Biol. Evol.">
        <title>Comparative Genomics of Early-Diverging Mushroom-Forming Fungi Provides Insights into the Origins of Lignocellulose Decay Capabilities.</title>
        <authorList>
            <person name="Nagy L.G."/>
            <person name="Riley R."/>
            <person name="Tritt A."/>
            <person name="Adam C."/>
            <person name="Daum C."/>
            <person name="Floudas D."/>
            <person name="Sun H."/>
            <person name="Yadav J.S."/>
            <person name="Pangilinan J."/>
            <person name="Larsson K.H."/>
            <person name="Matsuura K."/>
            <person name="Barry K."/>
            <person name="Labutti K."/>
            <person name="Kuo R."/>
            <person name="Ohm R.A."/>
            <person name="Bhattacharya S.S."/>
            <person name="Shirouzu T."/>
            <person name="Yoshinaga Y."/>
            <person name="Martin F.M."/>
            <person name="Grigoriev I.V."/>
            <person name="Hibbett D.S."/>
        </authorList>
    </citation>
    <scope>NUCLEOTIDE SEQUENCE [LARGE SCALE GENOMIC DNA]</scope>
    <source>
        <strain evidence="2 3">TUFC12733</strain>
    </source>
</reference>
<evidence type="ECO:0000256" key="1">
    <source>
        <dbReference type="SAM" id="MobiDB-lite"/>
    </source>
</evidence>
<proteinExistence type="predicted"/>
<dbReference type="AlphaFoldDB" id="A0A167LST7"/>
<keyword evidence="3" id="KW-1185">Reference proteome</keyword>
<evidence type="ECO:0000313" key="2">
    <source>
        <dbReference type="EMBL" id="KZO95995.1"/>
    </source>
</evidence>
<evidence type="ECO:0000313" key="3">
    <source>
        <dbReference type="Proteomes" id="UP000076738"/>
    </source>
</evidence>
<organism evidence="2 3">
    <name type="scientific">Calocera viscosa (strain TUFC12733)</name>
    <dbReference type="NCBI Taxonomy" id="1330018"/>
    <lineage>
        <taxon>Eukaryota</taxon>
        <taxon>Fungi</taxon>
        <taxon>Dikarya</taxon>
        <taxon>Basidiomycota</taxon>
        <taxon>Agaricomycotina</taxon>
        <taxon>Dacrymycetes</taxon>
        <taxon>Dacrymycetales</taxon>
        <taxon>Dacrymycetaceae</taxon>
        <taxon>Calocera</taxon>
    </lineage>
</organism>
<accession>A0A167LST7</accession>
<feature type="region of interest" description="Disordered" evidence="1">
    <location>
        <begin position="22"/>
        <end position="49"/>
    </location>
</feature>
<dbReference type="EMBL" id="KV417286">
    <property type="protein sequence ID" value="KZO95995.1"/>
    <property type="molecule type" value="Genomic_DNA"/>
</dbReference>
<gene>
    <name evidence="2" type="ORF">CALVIDRAFT_145280</name>
</gene>
<name>A0A167LST7_CALVF</name>